<evidence type="ECO:0000313" key="1">
    <source>
        <dbReference type="EMBL" id="GAA1544280.1"/>
    </source>
</evidence>
<sequence length="365" mass="39544">MVRTNDMLRGYRRGMSRILLVSCLVLGLAACTGGDRTPAGPGGPGSPGPTAPYAFAAEAPGVPDGFREMRCPDLRGDGTGLTVRLVVPVATTGGQQSGNVCSYSHGYVRGVGVELGPDETLADYRAEELDPFEDIGGDDEVSDIAYRADAPGLDGRPAEELTYRVYNDGLPYRQVTVQSAGVRLGWSVPDERPRRLDAFDVVRRSVGVDAGTTSLCPSWGRPDRATLVFTPPPDVGWIERERGHCRIYVEGAPTVLEYGAVHPAPGPLEDLAARVRRDPEATRVRLRRGAGEIDGESADRLTWVVVRTEETETYEPPGTWRIVALQSPSARVEWGATPQWWRAHRSTYDDLVASVRVSPGPPSRP</sequence>
<keyword evidence="2" id="KW-1185">Reference proteome</keyword>
<dbReference type="Proteomes" id="UP001500842">
    <property type="component" value="Unassembled WGS sequence"/>
</dbReference>
<dbReference type="PROSITE" id="PS51257">
    <property type="entry name" value="PROKAR_LIPOPROTEIN"/>
    <property type="match status" value="1"/>
</dbReference>
<name>A0ABN2BQI2_9ACTN</name>
<accession>A0ABN2BQI2</accession>
<evidence type="ECO:0000313" key="2">
    <source>
        <dbReference type="Proteomes" id="UP001500842"/>
    </source>
</evidence>
<gene>
    <name evidence="1" type="ORF">GCM10009788_53430</name>
</gene>
<dbReference type="EMBL" id="BAAAOR010000040">
    <property type="protein sequence ID" value="GAA1544280.1"/>
    <property type="molecule type" value="Genomic_DNA"/>
</dbReference>
<protein>
    <submittedName>
        <fullName evidence="1">Uncharacterized protein</fullName>
    </submittedName>
</protein>
<organism evidence="1 2">
    <name type="scientific">Nocardioides humi</name>
    <dbReference type="NCBI Taxonomy" id="449461"/>
    <lineage>
        <taxon>Bacteria</taxon>
        <taxon>Bacillati</taxon>
        <taxon>Actinomycetota</taxon>
        <taxon>Actinomycetes</taxon>
        <taxon>Propionibacteriales</taxon>
        <taxon>Nocardioidaceae</taxon>
        <taxon>Nocardioides</taxon>
    </lineage>
</organism>
<reference evidence="1 2" key="1">
    <citation type="journal article" date="2019" name="Int. J. Syst. Evol. Microbiol.">
        <title>The Global Catalogue of Microorganisms (GCM) 10K type strain sequencing project: providing services to taxonomists for standard genome sequencing and annotation.</title>
        <authorList>
            <consortium name="The Broad Institute Genomics Platform"/>
            <consortium name="The Broad Institute Genome Sequencing Center for Infectious Disease"/>
            <person name="Wu L."/>
            <person name="Ma J."/>
        </authorList>
    </citation>
    <scope>NUCLEOTIDE SEQUENCE [LARGE SCALE GENOMIC DNA]</scope>
    <source>
        <strain evidence="1 2">JCM 14942</strain>
    </source>
</reference>
<proteinExistence type="predicted"/>
<comment type="caution">
    <text evidence="1">The sequence shown here is derived from an EMBL/GenBank/DDBJ whole genome shotgun (WGS) entry which is preliminary data.</text>
</comment>